<dbReference type="Proteomes" id="UP000789739">
    <property type="component" value="Unassembled WGS sequence"/>
</dbReference>
<name>A0A9N9DX44_9GLOM</name>
<comment type="caution">
    <text evidence="1">The sequence shown here is derived from an EMBL/GenBank/DDBJ whole genome shotgun (WGS) entry which is preliminary data.</text>
</comment>
<feature type="non-terminal residue" evidence="1">
    <location>
        <position position="1"/>
    </location>
</feature>
<organism evidence="1 2">
    <name type="scientific">Paraglomus brasilianum</name>
    <dbReference type="NCBI Taxonomy" id="144538"/>
    <lineage>
        <taxon>Eukaryota</taxon>
        <taxon>Fungi</taxon>
        <taxon>Fungi incertae sedis</taxon>
        <taxon>Mucoromycota</taxon>
        <taxon>Glomeromycotina</taxon>
        <taxon>Glomeromycetes</taxon>
        <taxon>Paraglomerales</taxon>
        <taxon>Paraglomeraceae</taxon>
        <taxon>Paraglomus</taxon>
    </lineage>
</organism>
<dbReference type="EMBL" id="CAJVPI010002909">
    <property type="protein sequence ID" value="CAG8651299.1"/>
    <property type="molecule type" value="Genomic_DNA"/>
</dbReference>
<evidence type="ECO:0000313" key="2">
    <source>
        <dbReference type="Proteomes" id="UP000789739"/>
    </source>
</evidence>
<dbReference type="AlphaFoldDB" id="A0A9N9DX44"/>
<gene>
    <name evidence="1" type="ORF">PBRASI_LOCUS10282</name>
</gene>
<proteinExistence type="predicted"/>
<evidence type="ECO:0000313" key="1">
    <source>
        <dbReference type="EMBL" id="CAG8651299.1"/>
    </source>
</evidence>
<accession>A0A9N9DX44</accession>
<feature type="non-terminal residue" evidence="1">
    <location>
        <position position="183"/>
    </location>
</feature>
<dbReference type="OrthoDB" id="2421943at2759"/>
<protein>
    <submittedName>
        <fullName evidence="1">10468_t:CDS:1</fullName>
    </submittedName>
</protein>
<sequence length="183" mass="20740">MLKTKGLTWKNDYEILALSSIIVLEQSCPYPTFTSQEWQMILKTNPHAIHEPVIPAPVSATLCEASFAENKGLHKSSSASQKGDQPATELKGLKIAADIVQTHLMDLQFDGMYRSWSLLKTRLVIDELSLPLVESNFAHFVALEQHVSELAKDYISRRLPFTPPFQIQYMRTIPDSPQIREML</sequence>
<reference evidence="1" key="1">
    <citation type="submission" date="2021-06" db="EMBL/GenBank/DDBJ databases">
        <authorList>
            <person name="Kallberg Y."/>
            <person name="Tangrot J."/>
            <person name="Rosling A."/>
        </authorList>
    </citation>
    <scope>NUCLEOTIDE SEQUENCE</scope>
    <source>
        <strain evidence="1">BR232B</strain>
    </source>
</reference>
<keyword evidence="2" id="KW-1185">Reference proteome</keyword>